<dbReference type="PANTHER" id="PTHR47424">
    <property type="entry name" value="REGULATORY PROTEIN GAL4"/>
    <property type="match status" value="1"/>
</dbReference>
<evidence type="ECO:0000256" key="4">
    <source>
        <dbReference type="ARBA" id="ARBA00023163"/>
    </source>
</evidence>
<dbReference type="AlphaFoldDB" id="A0A2T4B0Z6"/>
<dbReference type="InterPro" id="IPR036864">
    <property type="entry name" value="Zn2-C6_fun-type_DNA-bd_sf"/>
</dbReference>
<dbReference type="PROSITE" id="PS50048">
    <property type="entry name" value="ZN2_CY6_FUNGAL_2"/>
    <property type="match status" value="1"/>
</dbReference>
<protein>
    <recommendedName>
        <fullName evidence="7">Zn(2)-C6 fungal-type domain-containing protein</fullName>
    </recommendedName>
</protein>
<dbReference type="SUPFAM" id="SSF57701">
    <property type="entry name" value="Zn2/Cys6 DNA-binding domain"/>
    <property type="match status" value="1"/>
</dbReference>
<name>A0A2T4B0Z6_9HYPO</name>
<keyword evidence="2" id="KW-0805">Transcription regulation</keyword>
<dbReference type="RefSeq" id="XP_024746316.1">
    <property type="nucleotide sequence ID" value="XM_024896393.1"/>
</dbReference>
<dbReference type="Proteomes" id="UP000241546">
    <property type="component" value="Unassembled WGS sequence"/>
</dbReference>
<evidence type="ECO:0000256" key="1">
    <source>
        <dbReference type="ARBA" id="ARBA00022723"/>
    </source>
</evidence>
<dbReference type="OrthoDB" id="424974at2759"/>
<feature type="compositionally biased region" description="Low complexity" evidence="6">
    <location>
        <begin position="10"/>
        <end position="21"/>
    </location>
</feature>
<dbReference type="GO" id="GO:0000981">
    <property type="term" value="F:DNA-binding transcription factor activity, RNA polymerase II-specific"/>
    <property type="evidence" value="ECO:0007669"/>
    <property type="project" value="InterPro"/>
</dbReference>
<evidence type="ECO:0000313" key="9">
    <source>
        <dbReference type="Proteomes" id="UP000241546"/>
    </source>
</evidence>
<dbReference type="CDD" id="cd12148">
    <property type="entry name" value="fungal_TF_MHR"/>
    <property type="match status" value="1"/>
</dbReference>
<dbReference type="PROSITE" id="PS00463">
    <property type="entry name" value="ZN2_CY6_FUNGAL_1"/>
    <property type="match status" value="1"/>
</dbReference>
<dbReference type="PANTHER" id="PTHR47424:SF3">
    <property type="entry name" value="REGULATORY PROTEIN GAL4"/>
    <property type="match status" value="1"/>
</dbReference>
<dbReference type="GO" id="GO:0008270">
    <property type="term" value="F:zinc ion binding"/>
    <property type="evidence" value="ECO:0007669"/>
    <property type="project" value="InterPro"/>
</dbReference>
<feature type="compositionally biased region" description="Polar residues" evidence="6">
    <location>
        <begin position="124"/>
        <end position="138"/>
    </location>
</feature>
<feature type="domain" description="Zn(2)-C6 fungal-type" evidence="7">
    <location>
        <begin position="37"/>
        <end position="67"/>
    </location>
</feature>
<dbReference type="InterPro" id="IPR001138">
    <property type="entry name" value="Zn2Cys6_DnaBD"/>
</dbReference>
<evidence type="ECO:0000259" key="7">
    <source>
        <dbReference type="PROSITE" id="PS50048"/>
    </source>
</evidence>
<dbReference type="Pfam" id="PF04082">
    <property type="entry name" value="Fungal_trans"/>
    <property type="match status" value="1"/>
</dbReference>
<feature type="region of interest" description="Disordered" evidence="6">
    <location>
        <begin position="124"/>
        <end position="150"/>
    </location>
</feature>
<keyword evidence="1" id="KW-0479">Metal-binding</keyword>
<evidence type="ECO:0000256" key="6">
    <source>
        <dbReference type="SAM" id="MobiDB-lite"/>
    </source>
</evidence>
<dbReference type="SMART" id="SM00066">
    <property type="entry name" value="GAL4"/>
    <property type="match status" value="1"/>
</dbReference>
<gene>
    <name evidence="8" type="ORF">BBK36DRAFT_1184242</name>
</gene>
<feature type="region of interest" description="Disordered" evidence="6">
    <location>
        <begin position="66"/>
        <end position="96"/>
    </location>
</feature>
<evidence type="ECO:0000313" key="8">
    <source>
        <dbReference type="EMBL" id="PTB62996.1"/>
    </source>
</evidence>
<dbReference type="Pfam" id="PF00172">
    <property type="entry name" value="Zn_clus"/>
    <property type="match status" value="1"/>
</dbReference>
<dbReference type="EMBL" id="KZ680221">
    <property type="protein sequence ID" value="PTB62996.1"/>
    <property type="molecule type" value="Genomic_DNA"/>
</dbReference>
<evidence type="ECO:0000256" key="3">
    <source>
        <dbReference type="ARBA" id="ARBA00023125"/>
    </source>
</evidence>
<dbReference type="CDD" id="cd00067">
    <property type="entry name" value="GAL4"/>
    <property type="match status" value="1"/>
</dbReference>
<dbReference type="GO" id="GO:0000435">
    <property type="term" value="P:positive regulation of transcription from RNA polymerase II promoter by galactose"/>
    <property type="evidence" value="ECO:0007669"/>
    <property type="project" value="TreeGrafter"/>
</dbReference>
<sequence length="654" mass="73765">MSARQDEDQQLQAQTQAQAQAQVPLSLYRERLKIANACQSCRASKVKCDGGRPVCERCQKRGRACHYSQHDAASPRGRGRPRAKAPTRQPRPIRSRVSVELPITAPTPVTARNSPLAAQEYTLQTPSATHTPSTTGLSGSDFEQAHEDRDESRAFYTAHGRFAGQVSSTIDKIAGLSPDTTCSLVPFVDAPLFGDVGELPRSVVLDFASELPRAYADRLLGIYWHHVHPVEPVLDQQRFSRIYDAFYSGSGTPIDVDRDVWLSTLNIVFALAVQIQEAIPMQKRDDEANRYFQRAWALLRPEAILWKPGSLELVQCLLLMNRYLHCTNNQQKTSMTATLAIRIAQNMVCHTCEEASSGDADKDLRQKVWASCVALERPALPTGHGADFHAWELELHEIGTHIQLAQAQVQSRNNIAIKLGLPRLYQQDEYHSIAVQLDGCLNKWEKSLPDDWKLQNMHMIHDRRARAERYLLHFRLLHSRIYLHRPMLARLYAIKSHAPTVAAASDPPTITDRLLRECARMCLEAAQKLTSLIAEIHDPSESIGILPWWYRIYYLHIAGIHFLAAMFAPDLFTPSVERAWYQVLAVLRAHEHLSLYVHQCARTFEMLAARILNARCLNADGNGVMALDDGAPGLFLDDMFQDVNFDLDDFLFSV</sequence>
<keyword evidence="5" id="KW-0539">Nucleus</keyword>
<reference evidence="9" key="1">
    <citation type="submission" date="2016-07" db="EMBL/GenBank/DDBJ databases">
        <title>Multiple horizontal gene transfer events from other fungi enriched the ability of initially mycotrophic Trichoderma (Ascomycota) to feed on dead plant biomass.</title>
        <authorList>
            <consortium name="DOE Joint Genome Institute"/>
            <person name="Atanasova L."/>
            <person name="Chenthamara K."/>
            <person name="Zhang J."/>
            <person name="Grujic M."/>
            <person name="Henrissat B."/>
            <person name="Kuo A."/>
            <person name="Aerts A."/>
            <person name="Salamov A."/>
            <person name="Lipzen A."/>
            <person name="Labutti K."/>
            <person name="Barry K."/>
            <person name="Miao Y."/>
            <person name="Rahimi M.J."/>
            <person name="Shen Q."/>
            <person name="Grigoriev I.V."/>
            <person name="Kubicek C.P."/>
            <person name="Druzhinina I.S."/>
        </authorList>
    </citation>
    <scope>NUCLEOTIDE SEQUENCE [LARGE SCALE GENOMIC DNA]</scope>
    <source>
        <strain evidence="9">TUCIM 6016</strain>
    </source>
</reference>
<evidence type="ECO:0000256" key="2">
    <source>
        <dbReference type="ARBA" id="ARBA00023015"/>
    </source>
</evidence>
<dbReference type="InterPro" id="IPR051127">
    <property type="entry name" value="Fungal_SecMet_Regulators"/>
</dbReference>
<keyword evidence="9" id="KW-1185">Reference proteome</keyword>
<accession>A0A2T4B0Z6</accession>
<dbReference type="GO" id="GO:0000978">
    <property type="term" value="F:RNA polymerase II cis-regulatory region sequence-specific DNA binding"/>
    <property type="evidence" value="ECO:0007669"/>
    <property type="project" value="TreeGrafter"/>
</dbReference>
<organism evidence="8 9">
    <name type="scientific">Trichoderma citrinoviride</name>
    <dbReference type="NCBI Taxonomy" id="58853"/>
    <lineage>
        <taxon>Eukaryota</taxon>
        <taxon>Fungi</taxon>
        <taxon>Dikarya</taxon>
        <taxon>Ascomycota</taxon>
        <taxon>Pezizomycotina</taxon>
        <taxon>Sordariomycetes</taxon>
        <taxon>Hypocreomycetidae</taxon>
        <taxon>Hypocreales</taxon>
        <taxon>Hypocreaceae</taxon>
        <taxon>Trichoderma</taxon>
    </lineage>
</organism>
<dbReference type="InterPro" id="IPR007219">
    <property type="entry name" value="XnlR_reg_dom"/>
</dbReference>
<evidence type="ECO:0000256" key="5">
    <source>
        <dbReference type="ARBA" id="ARBA00023242"/>
    </source>
</evidence>
<feature type="region of interest" description="Disordered" evidence="6">
    <location>
        <begin position="1"/>
        <end position="21"/>
    </location>
</feature>
<proteinExistence type="predicted"/>
<keyword evidence="3" id="KW-0238">DNA-binding</keyword>
<dbReference type="GO" id="GO:0006351">
    <property type="term" value="P:DNA-templated transcription"/>
    <property type="evidence" value="ECO:0007669"/>
    <property type="project" value="InterPro"/>
</dbReference>
<dbReference type="GeneID" id="36604511"/>
<dbReference type="PRINTS" id="PR00755">
    <property type="entry name" value="AFLATOXINBRP"/>
</dbReference>
<dbReference type="GO" id="GO:0005634">
    <property type="term" value="C:nucleus"/>
    <property type="evidence" value="ECO:0007669"/>
    <property type="project" value="TreeGrafter"/>
</dbReference>
<dbReference type="Gene3D" id="4.10.240.10">
    <property type="entry name" value="Zn(2)-C6 fungal-type DNA-binding domain"/>
    <property type="match status" value="1"/>
</dbReference>
<keyword evidence="4" id="KW-0804">Transcription</keyword>